<accession>A0ABW3ET57</accession>
<protein>
    <recommendedName>
        <fullName evidence="4">CU044_5270 family protein</fullName>
    </recommendedName>
</protein>
<evidence type="ECO:0008006" key="4">
    <source>
        <dbReference type="Google" id="ProtNLM"/>
    </source>
</evidence>
<dbReference type="RefSeq" id="WP_378302586.1">
    <property type="nucleotide sequence ID" value="NZ_JBHTJA010000059.1"/>
</dbReference>
<reference evidence="3" key="1">
    <citation type="journal article" date="2019" name="Int. J. Syst. Evol. Microbiol.">
        <title>The Global Catalogue of Microorganisms (GCM) 10K type strain sequencing project: providing services to taxonomists for standard genome sequencing and annotation.</title>
        <authorList>
            <consortium name="The Broad Institute Genomics Platform"/>
            <consortium name="The Broad Institute Genome Sequencing Center for Infectious Disease"/>
            <person name="Wu L."/>
            <person name="Ma J."/>
        </authorList>
    </citation>
    <scope>NUCLEOTIDE SEQUENCE [LARGE SCALE GENOMIC DNA]</scope>
    <source>
        <strain evidence="3">JCM 31202</strain>
    </source>
</reference>
<name>A0ABW3ET57_9ACTN</name>
<feature type="compositionally biased region" description="Basic and acidic residues" evidence="1">
    <location>
        <begin position="14"/>
        <end position="24"/>
    </location>
</feature>
<feature type="region of interest" description="Disordered" evidence="1">
    <location>
        <begin position="1"/>
        <end position="43"/>
    </location>
</feature>
<comment type="caution">
    <text evidence="2">The sequence shown here is derived from an EMBL/GenBank/DDBJ whole genome shotgun (WGS) entry which is preliminary data.</text>
</comment>
<proteinExistence type="predicted"/>
<evidence type="ECO:0000313" key="3">
    <source>
        <dbReference type="Proteomes" id="UP001596972"/>
    </source>
</evidence>
<dbReference type="Proteomes" id="UP001596972">
    <property type="component" value="Unassembled WGS sequence"/>
</dbReference>
<evidence type="ECO:0000313" key="2">
    <source>
        <dbReference type="EMBL" id="MFD0903603.1"/>
    </source>
</evidence>
<sequence>MDELKAIADMLDEPPTRTAEDEGRRRLRREIANPSGGRGRTRARFGWPLKTGLGLVAAGAAAAVAVSVLGPGAAPPAPGGTQAAPVDLGKQAVLAAAENAAKQRTGKYFYIHHTSGQSYVVPARTGAYALVGARSEMFVVTGLEPGMKVTYYGREPAPRLWTAADEAAYAKAGSPAKVEVWSGDKALTFDMTEQAKWDLSGTGPIKDQLGEFTIEELQNLPADPEALAERFFDDEELVNEMFGGRGGKDVPARFKTPEFAAATKIRAVGWRLGGLPIPPKVRAALMKALMAEPGVRAVGETTDPLGRKGVALTSGDRTVEVTGEFGTPPERQGTYTSRQEIVFDRATGNVLAMQNVLTKPGGPYKDREPGFIIDFEAVPEMGWSDGRPTPPRKVPGS</sequence>
<evidence type="ECO:0000256" key="1">
    <source>
        <dbReference type="SAM" id="MobiDB-lite"/>
    </source>
</evidence>
<organism evidence="2 3">
    <name type="scientific">Actinomadura sediminis</name>
    <dbReference type="NCBI Taxonomy" id="1038904"/>
    <lineage>
        <taxon>Bacteria</taxon>
        <taxon>Bacillati</taxon>
        <taxon>Actinomycetota</taxon>
        <taxon>Actinomycetes</taxon>
        <taxon>Streptosporangiales</taxon>
        <taxon>Thermomonosporaceae</taxon>
        <taxon>Actinomadura</taxon>
    </lineage>
</organism>
<gene>
    <name evidence="2" type="ORF">ACFQ11_24630</name>
</gene>
<dbReference type="EMBL" id="JBHTJA010000059">
    <property type="protein sequence ID" value="MFD0903603.1"/>
    <property type="molecule type" value="Genomic_DNA"/>
</dbReference>
<keyword evidence="3" id="KW-1185">Reference proteome</keyword>